<comment type="caution">
    <text evidence="1">The sequence shown here is derived from an EMBL/GenBank/DDBJ whole genome shotgun (WGS) entry which is preliminary data.</text>
</comment>
<dbReference type="EMBL" id="SJLI01000323">
    <property type="protein sequence ID" value="TYK91443.1"/>
    <property type="molecule type" value="Genomic_DNA"/>
</dbReference>
<accession>A0A5S4T8D1</accession>
<organism evidence="1 2">
    <name type="scientific">Streptococcus pyogenes</name>
    <dbReference type="NCBI Taxonomy" id="1314"/>
    <lineage>
        <taxon>Bacteria</taxon>
        <taxon>Bacillati</taxon>
        <taxon>Bacillota</taxon>
        <taxon>Bacilli</taxon>
        <taxon>Lactobacillales</taxon>
        <taxon>Streptococcaceae</taxon>
        <taxon>Streptococcus</taxon>
    </lineage>
</organism>
<evidence type="ECO:0000313" key="1">
    <source>
        <dbReference type="EMBL" id="TYK91443.1"/>
    </source>
</evidence>
<reference evidence="1 2" key="1">
    <citation type="submission" date="2019-02" db="EMBL/GenBank/DDBJ databases">
        <title>Novel genomic isolates of S. pyogenes and S. dysgalactiae subsp. equisimilis associated to necrotising fasciitis (NSTI).</title>
        <authorList>
            <person name="Barrantes I."/>
        </authorList>
    </citation>
    <scope>NUCLEOTIDE SEQUENCE [LARGE SCALE GENOMIC DNA]</scope>
    <source>
        <strain evidence="1 2">SPY5003</strain>
    </source>
</reference>
<protein>
    <submittedName>
        <fullName evidence="1">Beta-galactosidase</fullName>
    </submittedName>
</protein>
<proteinExistence type="predicted"/>
<evidence type="ECO:0000313" key="2">
    <source>
        <dbReference type="Proteomes" id="UP000325300"/>
    </source>
</evidence>
<sequence>PITWDFTTKTFTQSVVIRGQANCYGHLIPVEARLSPRQEEKRRHQDISLVAKQSLLASSRDRLIYRYQYATIQALGAISLRQRTTHPLTLNISLRSASQSSVSQICLEQQQVQVTEQETVIFLEEVMDVLQLEITLELVAGTKGDLEQAGLQIGLWDLV</sequence>
<dbReference type="Proteomes" id="UP000325300">
    <property type="component" value="Unassembled WGS sequence"/>
</dbReference>
<feature type="non-terminal residue" evidence="1">
    <location>
        <position position="1"/>
    </location>
</feature>
<gene>
    <name evidence="1" type="ORF">E0F67_10815</name>
</gene>
<name>A0A5S4T8D1_STRPY</name>
<dbReference type="AlphaFoldDB" id="A0A5S4T8D1"/>